<evidence type="ECO:0000313" key="5">
    <source>
        <dbReference type="Proteomes" id="UP001141806"/>
    </source>
</evidence>
<keyword evidence="2 3" id="KW-0808">Transferase</keyword>
<dbReference type="CDD" id="cd00475">
    <property type="entry name" value="Cis_IPPS"/>
    <property type="match status" value="1"/>
</dbReference>
<comment type="cofactor">
    <cofactor evidence="1">
        <name>Mg(2+)</name>
        <dbReference type="ChEBI" id="CHEBI:18420"/>
    </cofactor>
</comment>
<dbReference type="PANTHER" id="PTHR10291">
    <property type="entry name" value="DEHYDRODOLICHYL DIPHOSPHATE SYNTHASE FAMILY MEMBER"/>
    <property type="match status" value="1"/>
</dbReference>
<dbReference type="InterPro" id="IPR036424">
    <property type="entry name" value="UPP_synth-like_sf"/>
</dbReference>
<dbReference type="Proteomes" id="UP001141806">
    <property type="component" value="Unassembled WGS sequence"/>
</dbReference>
<dbReference type="HAMAP" id="MF_01139">
    <property type="entry name" value="ISPT"/>
    <property type="match status" value="1"/>
</dbReference>
<dbReference type="AlphaFoldDB" id="A0A9Q0R0T0"/>
<accession>A0A9Q0R0T0</accession>
<gene>
    <name evidence="4" type="ORF">NE237_009602</name>
</gene>
<dbReference type="InterPro" id="IPR018520">
    <property type="entry name" value="UPP_synth-like_CS"/>
</dbReference>
<dbReference type="EC" id="2.5.1.-" evidence="3"/>
<dbReference type="OrthoDB" id="4173905at2759"/>
<dbReference type="GO" id="GO:0045547">
    <property type="term" value="F:ditrans,polycis-polyprenyl diphosphate synthase [(2E,6E)-farnesyl diphosphate specific] activity"/>
    <property type="evidence" value="ECO:0007669"/>
    <property type="project" value="TreeGrafter"/>
</dbReference>
<dbReference type="PANTHER" id="PTHR10291:SF0">
    <property type="entry name" value="DEHYDRODOLICHYL DIPHOSPHATE SYNTHASE 2"/>
    <property type="match status" value="1"/>
</dbReference>
<dbReference type="InterPro" id="IPR001441">
    <property type="entry name" value="UPP_synth-like"/>
</dbReference>
<sequence>MYQMLSLQLPLPPTINGFSYCYPKPALWLLHDRYRSSSRNFSRACSSSTLLKYCVHACATPSDVAFEREEVKGTDSSTGIPVDESPSLPAGLRPELMPKHVAVIMDGNVRWARQRKLPSSFGHEAGVRALRELTDLCGKWGINVLTVFAFSTENWIRPKVEVDFLMNLFERVIKEDLNNFMRDDIRISVIGDSTKLPVSLQKMIAEAQQITRNNSRLQLIIAVSYSGQYDIVQACRSIADKVNEGLIQPNDITEAVIEKELETNCTNFPHPDLFIRTSGEQRVSNFLLWQLAYTELVFAQPLWPDFGKADFVDALCSFQQRRRRFGGRDS</sequence>
<dbReference type="EMBL" id="JAMYWD010000002">
    <property type="protein sequence ID" value="KAJ4978822.1"/>
    <property type="molecule type" value="Genomic_DNA"/>
</dbReference>
<dbReference type="GO" id="GO:0016094">
    <property type="term" value="P:polyprenol biosynthetic process"/>
    <property type="evidence" value="ECO:0007669"/>
    <property type="project" value="TreeGrafter"/>
</dbReference>
<evidence type="ECO:0000256" key="2">
    <source>
        <dbReference type="ARBA" id="ARBA00022679"/>
    </source>
</evidence>
<protein>
    <recommendedName>
        <fullName evidence="3">Alkyl transferase</fullName>
        <ecNumber evidence="3">2.5.1.-</ecNumber>
    </recommendedName>
</protein>
<evidence type="ECO:0000256" key="1">
    <source>
        <dbReference type="ARBA" id="ARBA00001946"/>
    </source>
</evidence>
<keyword evidence="5" id="KW-1185">Reference proteome</keyword>
<dbReference type="Gene3D" id="3.40.1180.10">
    <property type="entry name" value="Decaprenyl diphosphate synthase-like"/>
    <property type="match status" value="1"/>
</dbReference>
<dbReference type="GO" id="GO:0005737">
    <property type="term" value="C:cytoplasm"/>
    <property type="evidence" value="ECO:0007669"/>
    <property type="project" value="UniProtKB-ARBA"/>
</dbReference>
<comment type="similarity">
    <text evidence="3">Belongs to the UPP synthase family.</text>
</comment>
<evidence type="ECO:0000313" key="4">
    <source>
        <dbReference type="EMBL" id="KAJ4978822.1"/>
    </source>
</evidence>
<proteinExistence type="inferred from homology"/>
<evidence type="ECO:0000256" key="3">
    <source>
        <dbReference type="RuleBase" id="RU363018"/>
    </source>
</evidence>
<dbReference type="FunFam" id="3.40.1180.10:FF:000001">
    <property type="entry name" value="(2E,6E)-farnesyl-diphosphate-specific ditrans,polycis-undecaprenyl-diphosphate synthase"/>
    <property type="match status" value="1"/>
</dbReference>
<dbReference type="SUPFAM" id="SSF64005">
    <property type="entry name" value="Undecaprenyl diphosphate synthase"/>
    <property type="match status" value="1"/>
</dbReference>
<dbReference type="PROSITE" id="PS01066">
    <property type="entry name" value="UPP_SYNTHASE"/>
    <property type="match status" value="1"/>
</dbReference>
<dbReference type="Pfam" id="PF01255">
    <property type="entry name" value="Prenyltransf"/>
    <property type="match status" value="1"/>
</dbReference>
<reference evidence="4" key="1">
    <citation type="journal article" date="2023" name="Plant J.">
        <title>The genome of the king protea, Protea cynaroides.</title>
        <authorList>
            <person name="Chang J."/>
            <person name="Duong T.A."/>
            <person name="Schoeman C."/>
            <person name="Ma X."/>
            <person name="Roodt D."/>
            <person name="Barker N."/>
            <person name="Li Z."/>
            <person name="Van de Peer Y."/>
            <person name="Mizrachi E."/>
        </authorList>
    </citation>
    <scope>NUCLEOTIDE SEQUENCE</scope>
    <source>
        <tissue evidence="4">Young leaves</tissue>
    </source>
</reference>
<comment type="caution">
    <text evidence="4">The sequence shown here is derived from an EMBL/GenBank/DDBJ whole genome shotgun (WGS) entry which is preliminary data.</text>
</comment>
<name>A0A9Q0R0T0_9MAGN</name>
<organism evidence="4 5">
    <name type="scientific">Protea cynaroides</name>
    <dbReference type="NCBI Taxonomy" id="273540"/>
    <lineage>
        <taxon>Eukaryota</taxon>
        <taxon>Viridiplantae</taxon>
        <taxon>Streptophyta</taxon>
        <taxon>Embryophyta</taxon>
        <taxon>Tracheophyta</taxon>
        <taxon>Spermatophyta</taxon>
        <taxon>Magnoliopsida</taxon>
        <taxon>Proteales</taxon>
        <taxon>Proteaceae</taxon>
        <taxon>Protea</taxon>
    </lineage>
</organism>
<dbReference type="NCBIfam" id="TIGR00055">
    <property type="entry name" value="uppS"/>
    <property type="match status" value="1"/>
</dbReference>